<protein>
    <submittedName>
        <fullName evidence="1">Uncharacterized protein</fullName>
    </submittedName>
</protein>
<reference evidence="2" key="1">
    <citation type="journal article" date="2016" name="Nature">
        <title>Genome evolution in the allotetraploid frog Xenopus laevis.</title>
        <authorList>
            <person name="Session A.M."/>
            <person name="Uno Y."/>
            <person name="Kwon T."/>
            <person name="Chapman J.A."/>
            <person name="Toyoda A."/>
            <person name="Takahashi S."/>
            <person name="Fukui A."/>
            <person name="Hikosaka A."/>
            <person name="Suzuki A."/>
            <person name="Kondo M."/>
            <person name="van Heeringen S.J."/>
            <person name="Quigley I."/>
            <person name="Heinz S."/>
            <person name="Ogino H."/>
            <person name="Ochi H."/>
            <person name="Hellsten U."/>
            <person name="Lyons J.B."/>
            <person name="Simakov O."/>
            <person name="Putnam N."/>
            <person name="Stites J."/>
            <person name="Kuroki Y."/>
            <person name="Tanaka T."/>
            <person name="Michiue T."/>
            <person name="Watanabe M."/>
            <person name="Bogdanovic O."/>
            <person name="Lister R."/>
            <person name="Georgiou G."/>
            <person name="Paranjpe S.S."/>
            <person name="van Kruijsbergen I."/>
            <person name="Shu S."/>
            <person name="Carlson J."/>
            <person name="Kinoshita T."/>
            <person name="Ohta Y."/>
            <person name="Mawaribuchi S."/>
            <person name="Jenkins J."/>
            <person name="Grimwood J."/>
            <person name="Schmutz J."/>
            <person name="Mitros T."/>
            <person name="Mozaffari S.V."/>
            <person name="Suzuki Y."/>
            <person name="Haramoto Y."/>
            <person name="Yamamoto T.S."/>
            <person name="Takagi C."/>
            <person name="Heald R."/>
            <person name="Miller K."/>
            <person name="Haudenschild C."/>
            <person name="Kitzman J."/>
            <person name="Nakayama T."/>
            <person name="Izutsu Y."/>
            <person name="Robert J."/>
            <person name="Fortriede J."/>
            <person name="Burns K."/>
            <person name="Lotay V."/>
            <person name="Karimi K."/>
            <person name="Yasuoka Y."/>
            <person name="Dichmann D.S."/>
            <person name="Flajnik M.F."/>
            <person name="Houston D.W."/>
            <person name="Shendure J."/>
            <person name="DuPasquier L."/>
            <person name="Vize P.D."/>
            <person name="Zorn A.M."/>
            <person name="Ito M."/>
            <person name="Marcotte E.M."/>
            <person name="Wallingford J.B."/>
            <person name="Ito Y."/>
            <person name="Asashima M."/>
            <person name="Ueno N."/>
            <person name="Matsuda Y."/>
            <person name="Veenstra G.J."/>
            <person name="Fujiyama A."/>
            <person name="Harland R.M."/>
            <person name="Taira M."/>
            <person name="Rokhsar D.S."/>
        </authorList>
    </citation>
    <scope>NUCLEOTIDE SEQUENCE [LARGE SCALE GENOMIC DNA]</scope>
    <source>
        <strain evidence="2">J</strain>
    </source>
</reference>
<feature type="non-terminal residue" evidence="1">
    <location>
        <position position="1"/>
    </location>
</feature>
<dbReference type="OMA" id="YFQCEYL"/>
<evidence type="ECO:0000313" key="2">
    <source>
        <dbReference type="Proteomes" id="UP000694892"/>
    </source>
</evidence>
<dbReference type="EMBL" id="CM004468">
    <property type="protein sequence ID" value="OCT94814.1"/>
    <property type="molecule type" value="Genomic_DNA"/>
</dbReference>
<dbReference type="Proteomes" id="UP000694892">
    <property type="component" value="Chromosome 2L"/>
</dbReference>
<dbReference type="CDD" id="cd00063">
    <property type="entry name" value="FN3"/>
    <property type="match status" value="1"/>
</dbReference>
<accession>A0A974DMN3</accession>
<sequence>LSLITDIRADKIDQKRITLSWQEPAFPFINNTEYEIKYYEK</sequence>
<name>A0A974DMN3_XENLA</name>
<dbReference type="InterPro" id="IPR003961">
    <property type="entry name" value="FN3_dom"/>
</dbReference>
<gene>
    <name evidence="1" type="ORF">XELAEV_180125043mg</name>
</gene>
<feature type="non-terminal residue" evidence="1">
    <location>
        <position position="41"/>
    </location>
</feature>
<dbReference type="AlphaFoldDB" id="A0A974DMN3"/>
<organism evidence="1 2">
    <name type="scientific">Xenopus laevis</name>
    <name type="common">African clawed frog</name>
    <dbReference type="NCBI Taxonomy" id="8355"/>
    <lineage>
        <taxon>Eukaryota</taxon>
        <taxon>Metazoa</taxon>
        <taxon>Chordata</taxon>
        <taxon>Craniata</taxon>
        <taxon>Vertebrata</taxon>
        <taxon>Euteleostomi</taxon>
        <taxon>Amphibia</taxon>
        <taxon>Batrachia</taxon>
        <taxon>Anura</taxon>
        <taxon>Pipoidea</taxon>
        <taxon>Pipidae</taxon>
        <taxon>Xenopodinae</taxon>
        <taxon>Xenopus</taxon>
        <taxon>Xenopus</taxon>
    </lineage>
</organism>
<dbReference type="InterPro" id="IPR036116">
    <property type="entry name" value="FN3_sf"/>
</dbReference>
<proteinExistence type="predicted"/>
<evidence type="ECO:0000313" key="1">
    <source>
        <dbReference type="EMBL" id="OCT94814.1"/>
    </source>
</evidence>
<dbReference type="SUPFAM" id="SSF49265">
    <property type="entry name" value="Fibronectin type III"/>
    <property type="match status" value="1"/>
</dbReference>